<dbReference type="EMBL" id="JBFOLJ010000005">
    <property type="protein sequence ID" value="KAL2535429.1"/>
    <property type="molecule type" value="Genomic_DNA"/>
</dbReference>
<evidence type="ECO:0000256" key="10">
    <source>
        <dbReference type="ARBA" id="ARBA00055766"/>
    </source>
</evidence>
<dbReference type="SMART" id="SM00220">
    <property type="entry name" value="S_TKc"/>
    <property type="match status" value="1"/>
</dbReference>
<keyword evidence="3" id="KW-0723">Serine/threonine-protein kinase</keyword>
<evidence type="ECO:0000256" key="1">
    <source>
        <dbReference type="ARBA" id="ARBA00010886"/>
    </source>
</evidence>
<evidence type="ECO:0000256" key="6">
    <source>
        <dbReference type="ARBA" id="ARBA00022777"/>
    </source>
</evidence>
<dbReference type="InterPro" id="IPR050660">
    <property type="entry name" value="NEK_Ser/Thr_kinase"/>
</dbReference>
<feature type="compositionally biased region" description="Basic and acidic residues" evidence="12">
    <location>
        <begin position="486"/>
        <end position="496"/>
    </location>
</feature>
<evidence type="ECO:0000256" key="8">
    <source>
        <dbReference type="ARBA" id="ARBA00047899"/>
    </source>
</evidence>
<dbReference type="PROSITE" id="PS00107">
    <property type="entry name" value="PROTEIN_KINASE_ATP"/>
    <property type="match status" value="1"/>
</dbReference>
<evidence type="ECO:0000256" key="12">
    <source>
        <dbReference type="SAM" id="MobiDB-lite"/>
    </source>
</evidence>
<gene>
    <name evidence="14" type="ORF">Fot_16820</name>
</gene>
<dbReference type="AlphaFoldDB" id="A0ABD1VDL0"/>
<keyword evidence="15" id="KW-1185">Reference proteome</keyword>
<dbReference type="SUPFAM" id="SSF56112">
    <property type="entry name" value="Protein kinase-like (PK-like)"/>
    <property type="match status" value="1"/>
</dbReference>
<keyword evidence="7 11" id="KW-0067">ATP-binding</keyword>
<sequence>MENYDILEQIGKGSFGSALLVRHKQEKKKYVLKKIRLARQTDRTRRSAHQEMELISKARNPYIVEYKDSWVEKGCYVCIVIGYCEGGDMAEAIKKSNGVHFSEEKLCKWLVQLLMALDYLHKNHILHRDVKCSNIFLTKEQDIRLGDFGLAKVLASDDLASSVVGTPSYMCPELLADLPYGSKSDIWSLGCCLYEMAARKPAFKAFDIQGLINKINKSIVSPLPTMYSGAFRGLIKSMLRKNPELRPSAADLLRHQHLQPYILHIHLKLNNPQRHTFPIQLSGASDVKITRLLEHAVITKKEKTEKRYSFGNNRALNPSISGNELDSLCSSRRAQNFLNHLTEKLSELSVGSVGEVTGGKKLATTKLSSALKTPQVISTNGSGNLKRQTTPSKISNSGSTRELLPISHIPVRKPSHSTRRASLPLSTRATTSVGLLRGMESPDVSVNAPRIDRMVEFALASSEDPLSSIRRISSISAQCSSTSPYSDDRSITKDKCTVQMPASTACRVPRNGSESSENNLNSGGGSTRSSSDSRERRFDTSSYQQRAEALEGLLEFSAQLLKQERLDELAVLLKPFGPEKVSPRETAIWLTKSFKENLV</sequence>
<protein>
    <recommendedName>
        <fullName evidence="2">non-specific serine/threonine protein kinase</fullName>
        <ecNumber evidence="2">2.7.11.1</ecNumber>
    </recommendedName>
</protein>
<evidence type="ECO:0000313" key="14">
    <source>
        <dbReference type="EMBL" id="KAL2535429.1"/>
    </source>
</evidence>
<evidence type="ECO:0000313" key="15">
    <source>
        <dbReference type="Proteomes" id="UP001604277"/>
    </source>
</evidence>
<organism evidence="14 15">
    <name type="scientific">Forsythia ovata</name>
    <dbReference type="NCBI Taxonomy" id="205694"/>
    <lineage>
        <taxon>Eukaryota</taxon>
        <taxon>Viridiplantae</taxon>
        <taxon>Streptophyta</taxon>
        <taxon>Embryophyta</taxon>
        <taxon>Tracheophyta</taxon>
        <taxon>Spermatophyta</taxon>
        <taxon>Magnoliopsida</taxon>
        <taxon>eudicotyledons</taxon>
        <taxon>Gunneridae</taxon>
        <taxon>Pentapetalae</taxon>
        <taxon>asterids</taxon>
        <taxon>lamiids</taxon>
        <taxon>Lamiales</taxon>
        <taxon>Oleaceae</taxon>
        <taxon>Forsythieae</taxon>
        <taxon>Forsythia</taxon>
    </lineage>
</organism>
<dbReference type="FunFam" id="3.30.200.20:FF:000108">
    <property type="entry name" value="Serine/threonine-protein kinase Nek2"/>
    <property type="match status" value="1"/>
</dbReference>
<feature type="binding site" evidence="11">
    <location>
        <position position="33"/>
    </location>
    <ligand>
        <name>ATP</name>
        <dbReference type="ChEBI" id="CHEBI:30616"/>
    </ligand>
</feature>
<evidence type="ECO:0000256" key="3">
    <source>
        <dbReference type="ARBA" id="ARBA00022527"/>
    </source>
</evidence>
<dbReference type="PANTHER" id="PTHR43671:SF66">
    <property type="entry name" value="SERINE_THREONINE-PROTEIN KINASE NEK2"/>
    <property type="match status" value="1"/>
</dbReference>
<evidence type="ECO:0000256" key="9">
    <source>
        <dbReference type="ARBA" id="ARBA00048679"/>
    </source>
</evidence>
<dbReference type="GO" id="GO:0004674">
    <property type="term" value="F:protein serine/threonine kinase activity"/>
    <property type="evidence" value="ECO:0007669"/>
    <property type="project" value="UniProtKB-KW"/>
</dbReference>
<dbReference type="Proteomes" id="UP001604277">
    <property type="component" value="Unassembled WGS sequence"/>
</dbReference>
<evidence type="ECO:0000256" key="11">
    <source>
        <dbReference type="PROSITE-ProRule" id="PRU10141"/>
    </source>
</evidence>
<dbReference type="InterPro" id="IPR017441">
    <property type="entry name" value="Protein_kinase_ATP_BS"/>
</dbReference>
<dbReference type="EC" id="2.7.11.1" evidence="2"/>
<comment type="catalytic activity">
    <reaction evidence="8">
        <text>L-threonyl-[protein] + ATP = O-phospho-L-threonyl-[protein] + ADP + H(+)</text>
        <dbReference type="Rhea" id="RHEA:46608"/>
        <dbReference type="Rhea" id="RHEA-COMP:11060"/>
        <dbReference type="Rhea" id="RHEA-COMP:11605"/>
        <dbReference type="ChEBI" id="CHEBI:15378"/>
        <dbReference type="ChEBI" id="CHEBI:30013"/>
        <dbReference type="ChEBI" id="CHEBI:30616"/>
        <dbReference type="ChEBI" id="CHEBI:61977"/>
        <dbReference type="ChEBI" id="CHEBI:456216"/>
        <dbReference type="EC" id="2.7.11.1"/>
    </reaction>
</comment>
<proteinExistence type="inferred from homology"/>
<keyword evidence="5 11" id="KW-0547">Nucleotide-binding</keyword>
<dbReference type="PROSITE" id="PS50011">
    <property type="entry name" value="PROTEIN_KINASE_DOM"/>
    <property type="match status" value="1"/>
</dbReference>
<dbReference type="CDD" id="cd08215">
    <property type="entry name" value="STKc_Nek"/>
    <property type="match status" value="1"/>
</dbReference>
<dbReference type="Gene3D" id="1.10.510.10">
    <property type="entry name" value="Transferase(Phosphotransferase) domain 1"/>
    <property type="match status" value="1"/>
</dbReference>
<feature type="domain" description="Protein kinase" evidence="13">
    <location>
        <begin position="4"/>
        <end position="258"/>
    </location>
</feature>
<accession>A0ABD1VDL0</accession>
<dbReference type="InterPro" id="IPR000719">
    <property type="entry name" value="Prot_kinase_dom"/>
</dbReference>
<dbReference type="PANTHER" id="PTHR43671">
    <property type="entry name" value="SERINE/THREONINE-PROTEIN KINASE NEK"/>
    <property type="match status" value="1"/>
</dbReference>
<keyword evidence="4" id="KW-0808">Transferase</keyword>
<feature type="compositionally biased region" description="Low complexity" evidence="12">
    <location>
        <begin position="511"/>
        <end position="521"/>
    </location>
</feature>
<evidence type="ECO:0000256" key="5">
    <source>
        <dbReference type="ARBA" id="ARBA00022741"/>
    </source>
</evidence>
<dbReference type="Pfam" id="PF00069">
    <property type="entry name" value="Pkinase"/>
    <property type="match status" value="1"/>
</dbReference>
<feature type="region of interest" description="Disordered" evidence="12">
    <location>
        <begin position="378"/>
        <end position="400"/>
    </location>
</feature>
<feature type="region of interest" description="Disordered" evidence="12">
    <location>
        <begin position="502"/>
        <end position="542"/>
    </location>
</feature>
<evidence type="ECO:0000256" key="4">
    <source>
        <dbReference type="ARBA" id="ARBA00022679"/>
    </source>
</evidence>
<dbReference type="FunFam" id="1.10.510.10:FF:000788">
    <property type="entry name" value="Serine/threonine-protein kinase Nek3"/>
    <property type="match status" value="1"/>
</dbReference>
<comment type="function">
    <text evidence="10">May be involved in plant development processes.</text>
</comment>
<comment type="similarity">
    <text evidence="1">Belongs to the protein kinase superfamily. NEK Ser/Thr protein kinase family. NIMA subfamily.</text>
</comment>
<feature type="region of interest" description="Disordered" evidence="12">
    <location>
        <begin position="477"/>
        <end position="496"/>
    </location>
</feature>
<keyword evidence="6 14" id="KW-0418">Kinase</keyword>
<evidence type="ECO:0000256" key="7">
    <source>
        <dbReference type="ARBA" id="ARBA00022840"/>
    </source>
</evidence>
<dbReference type="GO" id="GO:0005524">
    <property type="term" value="F:ATP binding"/>
    <property type="evidence" value="ECO:0007669"/>
    <property type="project" value="UniProtKB-UniRule"/>
</dbReference>
<comment type="catalytic activity">
    <reaction evidence="9">
        <text>L-seryl-[protein] + ATP = O-phospho-L-seryl-[protein] + ADP + H(+)</text>
        <dbReference type="Rhea" id="RHEA:17989"/>
        <dbReference type="Rhea" id="RHEA-COMP:9863"/>
        <dbReference type="Rhea" id="RHEA-COMP:11604"/>
        <dbReference type="ChEBI" id="CHEBI:15378"/>
        <dbReference type="ChEBI" id="CHEBI:29999"/>
        <dbReference type="ChEBI" id="CHEBI:30616"/>
        <dbReference type="ChEBI" id="CHEBI:83421"/>
        <dbReference type="ChEBI" id="CHEBI:456216"/>
        <dbReference type="EC" id="2.7.11.1"/>
    </reaction>
</comment>
<comment type="caution">
    <text evidence="14">The sequence shown here is derived from an EMBL/GenBank/DDBJ whole genome shotgun (WGS) entry which is preliminary data.</text>
</comment>
<dbReference type="Gene3D" id="3.30.200.20">
    <property type="entry name" value="Phosphorylase Kinase, domain 1"/>
    <property type="match status" value="1"/>
</dbReference>
<name>A0ABD1VDL0_9LAMI</name>
<evidence type="ECO:0000259" key="13">
    <source>
        <dbReference type="PROSITE" id="PS50011"/>
    </source>
</evidence>
<dbReference type="InterPro" id="IPR011009">
    <property type="entry name" value="Kinase-like_dom_sf"/>
</dbReference>
<evidence type="ECO:0000256" key="2">
    <source>
        <dbReference type="ARBA" id="ARBA00012513"/>
    </source>
</evidence>
<dbReference type="InterPro" id="IPR008271">
    <property type="entry name" value="Ser/Thr_kinase_AS"/>
</dbReference>
<dbReference type="PROSITE" id="PS00108">
    <property type="entry name" value="PROTEIN_KINASE_ST"/>
    <property type="match status" value="1"/>
</dbReference>
<reference evidence="15" key="1">
    <citation type="submission" date="2024-07" db="EMBL/GenBank/DDBJ databases">
        <title>Two chromosome-level genome assemblies of Korean endemic species Abeliophyllum distichum and Forsythia ovata (Oleaceae).</title>
        <authorList>
            <person name="Jang H."/>
        </authorList>
    </citation>
    <scope>NUCLEOTIDE SEQUENCE [LARGE SCALE GENOMIC DNA]</scope>
</reference>